<gene>
    <name evidence="1" type="primary">Vigan.02G247200</name>
    <name evidence="1" type="ORF">VIGAN_02247200</name>
</gene>
<keyword evidence="2" id="KW-1185">Reference proteome</keyword>
<dbReference type="EMBL" id="AP015035">
    <property type="protein sequence ID" value="BAT79564.1"/>
    <property type="molecule type" value="Genomic_DNA"/>
</dbReference>
<reference evidence="1 2" key="1">
    <citation type="journal article" date="2015" name="Sci. Rep.">
        <title>The power of single molecule real-time sequencing technology in the de novo assembly of a eukaryotic genome.</title>
        <authorList>
            <person name="Sakai H."/>
            <person name="Naito K."/>
            <person name="Ogiso-Tanaka E."/>
            <person name="Takahashi Y."/>
            <person name="Iseki K."/>
            <person name="Muto C."/>
            <person name="Satou K."/>
            <person name="Teruya K."/>
            <person name="Shiroma A."/>
            <person name="Shimoji M."/>
            <person name="Hirano T."/>
            <person name="Itoh T."/>
            <person name="Kaga A."/>
            <person name="Tomooka N."/>
        </authorList>
    </citation>
    <scope>NUCLEOTIDE SEQUENCE [LARGE SCALE GENOMIC DNA]</scope>
    <source>
        <strain evidence="2">cv. Shumari</strain>
    </source>
</reference>
<organism evidence="1 2">
    <name type="scientific">Vigna angularis var. angularis</name>
    <dbReference type="NCBI Taxonomy" id="157739"/>
    <lineage>
        <taxon>Eukaryota</taxon>
        <taxon>Viridiplantae</taxon>
        <taxon>Streptophyta</taxon>
        <taxon>Embryophyta</taxon>
        <taxon>Tracheophyta</taxon>
        <taxon>Spermatophyta</taxon>
        <taxon>Magnoliopsida</taxon>
        <taxon>eudicotyledons</taxon>
        <taxon>Gunneridae</taxon>
        <taxon>Pentapetalae</taxon>
        <taxon>rosids</taxon>
        <taxon>fabids</taxon>
        <taxon>Fabales</taxon>
        <taxon>Fabaceae</taxon>
        <taxon>Papilionoideae</taxon>
        <taxon>50 kb inversion clade</taxon>
        <taxon>NPAAA clade</taxon>
        <taxon>indigoferoid/millettioid clade</taxon>
        <taxon>Phaseoleae</taxon>
        <taxon>Vigna</taxon>
    </lineage>
</organism>
<name>A0A0S3RG61_PHAAN</name>
<dbReference type="Proteomes" id="UP000291084">
    <property type="component" value="Chromosome 2"/>
</dbReference>
<sequence>PPIKTHSSLHNFSILKTKPYLSTLCSFKKWLPMNHLGPTSGITGLIQSVGPTNLRRKATTTLSGRRRQWHRMASRS</sequence>
<accession>A0A0S3RG61</accession>
<feature type="non-terminal residue" evidence="1">
    <location>
        <position position="1"/>
    </location>
</feature>
<evidence type="ECO:0000313" key="1">
    <source>
        <dbReference type="EMBL" id="BAT79564.1"/>
    </source>
</evidence>
<evidence type="ECO:0000313" key="2">
    <source>
        <dbReference type="Proteomes" id="UP000291084"/>
    </source>
</evidence>
<dbReference type="AlphaFoldDB" id="A0A0S3RG61"/>
<proteinExistence type="predicted"/>
<protein>
    <submittedName>
        <fullName evidence="1">Uncharacterized protein</fullName>
    </submittedName>
</protein>